<dbReference type="InterPro" id="IPR055411">
    <property type="entry name" value="LRR_FXL15/At3g58940/PEG3-like"/>
</dbReference>
<evidence type="ECO:0000313" key="3">
    <source>
        <dbReference type="EnsemblPlants" id="OGLUM08G12050.1"/>
    </source>
</evidence>
<dbReference type="HOGENOM" id="CLU_1478723_0_0_1"/>
<dbReference type="Pfam" id="PF24758">
    <property type="entry name" value="LRR_At5g56370"/>
    <property type="match status" value="1"/>
</dbReference>
<dbReference type="Proteomes" id="UP000026961">
    <property type="component" value="Chromosome 8"/>
</dbReference>
<dbReference type="AlphaFoldDB" id="A0A0E0AU69"/>
<reference evidence="3" key="1">
    <citation type="submission" date="2015-04" db="UniProtKB">
        <authorList>
            <consortium name="EnsemblPlants"/>
        </authorList>
    </citation>
    <scope>IDENTIFICATION</scope>
</reference>
<feature type="compositionally biased region" description="Pro residues" evidence="1">
    <location>
        <begin position="88"/>
        <end position="97"/>
    </location>
</feature>
<dbReference type="EnsemblPlants" id="OGLUM08G12050.1">
    <property type="protein sequence ID" value="OGLUM08G12050.1"/>
    <property type="gene ID" value="OGLUM08G12050"/>
</dbReference>
<evidence type="ECO:0000256" key="1">
    <source>
        <dbReference type="SAM" id="MobiDB-lite"/>
    </source>
</evidence>
<proteinExistence type="predicted"/>
<reference evidence="3" key="2">
    <citation type="submission" date="2018-05" db="EMBL/GenBank/DDBJ databases">
        <title>OgluRS3 (Oryza glumaepatula Reference Sequence Version 3).</title>
        <authorList>
            <person name="Zhang J."/>
            <person name="Kudrna D."/>
            <person name="Lee S."/>
            <person name="Talag J."/>
            <person name="Welchert J."/>
            <person name="Wing R.A."/>
        </authorList>
    </citation>
    <scope>NUCLEOTIDE SEQUENCE [LARGE SCALE GENOMIC DNA]</scope>
</reference>
<dbReference type="Gramene" id="OGLUM08G12050.1">
    <property type="protein sequence ID" value="OGLUM08G12050.1"/>
    <property type="gene ID" value="OGLUM08G12050"/>
</dbReference>
<dbReference type="STRING" id="40148.A0A0E0AU69"/>
<feature type="region of interest" description="Disordered" evidence="1">
    <location>
        <begin position="63"/>
        <end position="102"/>
    </location>
</feature>
<feature type="domain" description="F-box/LRR-repeat protein 15/At3g58940/PEG3-like LRR" evidence="2">
    <location>
        <begin position="135"/>
        <end position="200"/>
    </location>
</feature>
<evidence type="ECO:0000313" key="4">
    <source>
        <dbReference type="Proteomes" id="UP000026961"/>
    </source>
</evidence>
<name>A0A0E0AU69_9ORYZ</name>
<sequence>MADSACTVVLSPCWRCCHIWASTPLVSDNADLHPDDDSGRCPHRCAVPVLAPHLGVHATHLQRCRPPPRQRQPPNLLARHSRHRLPRPRPVPEPPVHPPHERLQLHGLPQRRCALALARRARCQGRPGAHLVFLPIWPMRVYPPADVLCIASLHRLYLGLRRLFPDTEHIRLGADVFPYLVKLGFCRTNMKAKDLDHLLRSLTPNQSITPFLTREQV</sequence>
<protein>
    <recommendedName>
        <fullName evidence="2">F-box/LRR-repeat protein 15/At3g58940/PEG3-like LRR domain-containing protein</fullName>
    </recommendedName>
</protein>
<keyword evidence="4" id="KW-1185">Reference proteome</keyword>
<organism evidence="3">
    <name type="scientific">Oryza glumipatula</name>
    <dbReference type="NCBI Taxonomy" id="40148"/>
    <lineage>
        <taxon>Eukaryota</taxon>
        <taxon>Viridiplantae</taxon>
        <taxon>Streptophyta</taxon>
        <taxon>Embryophyta</taxon>
        <taxon>Tracheophyta</taxon>
        <taxon>Spermatophyta</taxon>
        <taxon>Magnoliopsida</taxon>
        <taxon>Liliopsida</taxon>
        <taxon>Poales</taxon>
        <taxon>Poaceae</taxon>
        <taxon>BOP clade</taxon>
        <taxon>Oryzoideae</taxon>
        <taxon>Oryzeae</taxon>
        <taxon>Oryzinae</taxon>
        <taxon>Oryza</taxon>
    </lineage>
</organism>
<evidence type="ECO:0000259" key="2">
    <source>
        <dbReference type="Pfam" id="PF24758"/>
    </source>
</evidence>
<accession>A0A0E0AU69</accession>